<dbReference type="FunFam" id="3.30.565.10:FF:000010">
    <property type="entry name" value="Sensor histidine kinase RcsC"/>
    <property type="match status" value="1"/>
</dbReference>
<dbReference type="GO" id="GO:0009927">
    <property type="term" value="F:histidine phosphotransfer kinase activity"/>
    <property type="evidence" value="ECO:0007669"/>
    <property type="project" value="TreeGrafter"/>
</dbReference>
<dbReference type="SUPFAM" id="SSF55874">
    <property type="entry name" value="ATPase domain of HSP90 chaperone/DNA topoisomerase II/histidine kinase"/>
    <property type="match status" value="1"/>
</dbReference>
<dbReference type="GO" id="GO:0000155">
    <property type="term" value="F:phosphorelay sensor kinase activity"/>
    <property type="evidence" value="ECO:0007669"/>
    <property type="project" value="InterPro"/>
</dbReference>
<evidence type="ECO:0000256" key="2">
    <source>
        <dbReference type="ARBA" id="ARBA00012438"/>
    </source>
</evidence>
<dbReference type="InterPro" id="IPR003594">
    <property type="entry name" value="HATPase_dom"/>
</dbReference>
<dbReference type="PRINTS" id="PR00344">
    <property type="entry name" value="BCTRLSENSOR"/>
</dbReference>
<evidence type="ECO:0000259" key="8">
    <source>
        <dbReference type="PROSITE" id="PS50109"/>
    </source>
</evidence>
<protein>
    <recommendedName>
        <fullName evidence="2">histidine kinase</fullName>
        <ecNumber evidence="2">2.7.13.3</ecNumber>
    </recommendedName>
</protein>
<name>A0A840SF03_9RHOB</name>
<keyword evidence="6" id="KW-0902">Two-component regulatory system</keyword>
<dbReference type="Gene3D" id="1.10.287.130">
    <property type="match status" value="1"/>
</dbReference>
<dbReference type="SMART" id="SM00387">
    <property type="entry name" value="HATPase_c"/>
    <property type="match status" value="1"/>
</dbReference>
<keyword evidence="7" id="KW-0472">Membrane</keyword>
<comment type="caution">
    <text evidence="9">The sequence shown here is derived from an EMBL/GenBank/DDBJ whole genome shotgun (WGS) entry which is preliminary data.</text>
</comment>
<evidence type="ECO:0000256" key="6">
    <source>
        <dbReference type="ARBA" id="ARBA00023012"/>
    </source>
</evidence>
<keyword evidence="10" id="KW-1185">Reference proteome</keyword>
<dbReference type="Gene3D" id="3.30.565.10">
    <property type="entry name" value="Histidine kinase-like ATPase, C-terminal domain"/>
    <property type="match status" value="1"/>
</dbReference>
<dbReference type="AlphaFoldDB" id="A0A840SF03"/>
<evidence type="ECO:0000256" key="4">
    <source>
        <dbReference type="ARBA" id="ARBA00022679"/>
    </source>
</evidence>
<dbReference type="RefSeq" id="WP_184147847.1">
    <property type="nucleotide sequence ID" value="NZ_JACHFM010000001.1"/>
</dbReference>
<dbReference type="InterPro" id="IPR036097">
    <property type="entry name" value="HisK_dim/P_sf"/>
</dbReference>
<evidence type="ECO:0000256" key="7">
    <source>
        <dbReference type="SAM" id="Phobius"/>
    </source>
</evidence>
<dbReference type="InterPro" id="IPR003661">
    <property type="entry name" value="HisK_dim/P_dom"/>
</dbReference>
<dbReference type="PROSITE" id="PS50109">
    <property type="entry name" value="HIS_KIN"/>
    <property type="match status" value="1"/>
</dbReference>
<dbReference type="CDD" id="cd16922">
    <property type="entry name" value="HATPase_EvgS-ArcB-TorS-like"/>
    <property type="match status" value="1"/>
</dbReference>
<reference evidence="9 10" key="1">
    <citation type="submission" date="2020-08" db="EMBL/GenBank/DDBJ databases">
        <title>Genomic Encyclopedia of Type Strains, Phase IV (KMG-IV): sequencing the most valuable type-strain genomes for metagenomic binning, comparative biology and taxonomic classification.</title>
        <authorList>
            <person name="Goeker M."/>
        </authorList>
    </citation>
    <scope>NUCLEOTIDE SEQUENCE [LARGE SCALE GENOMIC DNA]</scope>
    <source>
        <strain evidence="9 10">DSM 101730</strain>
    </source>
</reference>
<evidence type="ECO:0000313" key="9">
    <source>
        <dbReference type="EMBL" id="MBB5221489.1"/>
    </source>
</evidence>
<dbReference type="InterPro" id="IPR007892">
    <property type="entry name" value="CHASE4"/>
</dbReference>
<evidence type="ECO:0000313" key="10">
    <source>
        <dbReference type="Proteomes" id="UP000549457"/>
    </source>
</evidence>
<dbReference type="InterPro" id="IPR004358">
    <property type="entry name" value="Sig_transdc_His_kin-like_C"/>
</dbReference>
<dbReference type="EC" id="2.7.13.3" evidence="2"/>
<dbReference type="PANTHER" id="PTHR43047">
    <property type="entry name" value="TWO-COMPONENT HISTIDINE PROTEIN KINASE"/>
    <property type="match status" value="1"/>
</dbReference>
<dbReference type="GO" id="GO:0005886">
    <property type="term" value="C:plasma membrane"/>
    <property type="evidence" value="ECO:0007669"/>
    <property type="project" value="TreeGrafter"/>
</dbReference>
<gene>
    <name evidence="9" type="ORF">HNP73_001410</name>
</gene>
<dbReference type="EMBL" id="JACHFM010000001">
    <property type="protein sequence ID" value="MBB5221489.1"/>
    <property type="molecule type" value="Genomic_DNA"/>
</dbReference>
<keyword evidence="7" id="KW-0812">Transmembrane</keyword>
<dbReference type="Pfam" id="PF02518">
    <property type="entry name" value="HATPase_c"/>
    <property type="match status" value="1"/>
</dbReference>
<feature type="transmembrane region" description="Helical" evidence="7">
    <location>
        <begin position="20"/>
        <end position="40"/>
    </location>
</feature>
<dbReference type="SUPFAM" id="SSF47384">
    <property type="entry name" value="Homodimeric domain of signal transducing histidine kinase"/>
    <property type="match status" value="1"/>
</dbReference>
<dbReference type="InterPro" id="IPR036890">
    <property type="entry name" value="HATPase_C_sf"/>
</dbReference>
<dbReference type="InterPro" id="IPR005467">
    <property type="entry name" value="His_kinase_dom"/>
</dbReference>
<evidence type="ECO:0000256" key="1">
    <source>
        <dbReference type="ARBA" id="ARBA00000085"/>
    </source>
</evidence>
<dbReference type="Pfam" id="PF05228">
    <property type="entry name" value="CHASE4"/>
    <property type="match status" value="1"/>
</dbReference>
<keyword evidence="7" id="KW-1133">Transmembrane helix</keyword>
<dbReference type="Pfam" id="PF00512">
    <property type="entry name" value="HisKA"/>
    <property type="match status" value="1"/>
</dbReference>
<dbReference type="Proteomes" id="UP000549457">
    <property type="component" value="Unassembled WGS sequence"/>
</dbReference>
<comment type="catalytic activity">
    <reaction evidence="1">
        <text>ATP + protein L-histidine = ADP + protein N-phospho-L-histidine.</text>
        <dbReference type="EC" id="2.7.13.3"/>
    </reaction>
</comment>
<keyword evidence="4" id="KW-0808">Transferase</keyword>
<organism evidence="9 10">
    <name type="scientific">Amaricoccus macauensis</name>
    <dbReference type="NCBI Taxonomy" id="57001"/>
    <lineage>
        <taxon>Bacteria</taxon>
        <taxon>Pseudomonadati</taxon>
        <taxon>Pseudomonadota</taxon>
        <taxon>Alphaproteobacteria</taxon>
        <taxon>Rhodobacterales</taxon>
        <taxon>Paracoccaceae</taxon>
        <taxon>Amaricoccus</taxon>
    </lineage>
</organism>
<dbReference type="SMART" id="SM00388">
    <property type="entry name" value="HisKA"/>
    <property type="match status" value="1"/>
</dbReference>
<accession>A0A840SF03</accession>
<dbReference type="PANTHER" id="PTHR43047:SF66">
    <property type="entry name" value="HISKA"/>
    <property type="match status" value="1"/>
</dbReference>
<sequence>MRRSDPEADKGIRLSHRLVALHIGGIVVLFFVVVSSVLWVSREHNHLAEESSENLVRGGISAFRLRSQTIVRDYSIWDEAYRAVEMDDRPWIYSNIGNAAAEIGTLDLIEFVEPTKGKTFGWRLGSPPEGESSVLPPELLEEILGLLGSEPREERIGQTILALFEGDLWTFAVARVTPITGPPPGVALSDLPFQIHGLKLSDARLLRQIGGPLMLDGLHLTEAPVPGMATVPLLGKDDQVLRYVVWTPPKPGARILRQVTVPLMIALLAVATISAISACHASRSARRLEGALRDAKAADQSKTEFLSNVSHELRTPMNGILGVAQLLETTPLDSEQQELLSMLFTSANAQMALISDLLDFSRIESGNLQLVVAPFEPATVIRDVTDMIRVAADAKGIRFVCNWADIEGIALLGDRKAFRQIATNLVSNAVKFTDTGSVEVSAGLVPEPDCTVLFIRVADTGRGIPDAALPRIFERFYQVDGSSTRSAEGTGLGLAISQGLAEMMGGTIDVESAPGIGSTFVFSAPFEEVAAPGDERHAA</sequence>
<keyword evidence="3" id="KW-0597">Phosphoprotein</keyword>
<evidence type="ECO:0000256" key="5">
    <source>
        <dbReference type="ARBA" id="ARBA00022777"/>
    </source>
</evidence>
<keyword evidence="5 9" id="KW-0418">Kinase</keyword>
<evidence type="ECO:0000256" key="3">
    <source>
        <dbReference type="ARBA" id="ARBA00022553"/>
    </source>
</evidence>
<dbReference type="CDD" id="cd00082">
    <property type="entry name" value="HisKA"/>
    <property type="match status" value="1"/>
</dbReference>
<feature type="domain" description="Histidine kinase" evidence="8">
    <location>
        <begin position="308"/>
        <end position="528"/>
    </location>
</feature>
<proteinExistence type="predicted"/>